<sequence length="212" mass="22489">MRVGVGVGNCDCVCLFFFCDRLGLGLLLLLDQLMPSHIMGGLFPPRHTTCRWFESLPAGVLGVLGVWGRVLWCVLAHSWWLLAGTWPPGLCQASAWGGGVSRGLGSLGPWLDLLGRGRLLAGPVGSSLRLPRCWVVPLGLSTALLWGGGGSPGGGSSGVPELWGPLDVCGSDLLSVRPGTMGQVCGSSHSLLHIFVEKPCIQKRVHTYTHRC</sequence>
<comment type="caution">
    <text evidence="1">The sequence shown here is derived from an EMBL/GenBank/DDBJ whole genome shotgun (WGS) entry which is preliminary data.</text>
</comment>
<proteinExistence type="predicted"/>
<dbReference type="EMBL" id="JAHRIQ010102446">
    <property type="protein sequence ID" value="MEQ2254018.1"/>
    <property type="molecule type" value="Genomic_DNA"/>
</dbReference>
<keyword evidence="2" id="KW-1185">Reference proteome</keyword>
<evidence type="ECO:0000313" key="2">
    <source>
        <dbReference type="Proteomes" id="UP001482620"/>
    </source>
</evidence>
<accession>A0ABV0VBE3</accession>
<organism evidence="1 2">
    <name type="scientific">Ilyodon furcidens</name>
    <name type="common">goldbreast splitfin</name>
    <dbReference type="NCBI Taxonomy" id="33524"/>
    <lineage>
        <taxon>Eukaryota</taxon>
        <taxon>Metazoa</taxon>
        <taxon>Chordata</taxon>
        <taxon>Craniata</taxon>
        <taxon>Vertebrata</taxon>
        <taxon>Euteleostomi</taxon>
        <taxon>Actinopterygii</taxon>
        <taxon>Neopterygii</taxon>
        <taxon>Teleostei</taxon>
        <taxon>Neoteleostei</taxon>
        <taxon>Acanthomorphata</taxon>
        <taxon>Ovalentaria</taxon>
        <taxon>Atherinomorphae</taxon>
        <taxon>Cyprinodontiformes</taxon>
        <taxon>Goodeidae</taxon>
        <taxon>Ilyodon</taxon>
    </lineage>
</organism>
<dbReference type="Proteomes" id="UP001482620">
    <property type="component" value="Unassembled WGS sequence"/>
</dbReference>
<evidence type="ECO:0000313" key="1">
    <source>
        <dbReference type="EMBL" id="MEQ2254018.1"/>
    </source>
</evidence>
<name>A0ABV0VBE3_9TELE</name>
<protein>
    <submittedName>
        <fullName evidence="1">Uncharacterized protein</fullName>
    </submittedName>
</protein>
<reference evidence="1 2" key="1">
    <citation type="submission" date="2021-06" db="EMBL/GenBank/DDBJ databases">
        <authorList>
            <person name="Palmer J.M."/>
        </authorList>
    </citation>
    <scope>NUCLEOTIDE SEQUENCE [LARGE SCALE GENOMIC DNA]</scope>
    <source>
        <strain evidence="2">if_2019</strain>
        <tissue evidence="1">Muscle</tissue>
    </source>
</reference>
<gene>
    <name evidence="1" type="ORF">ILYODFUR_038588</name>
</gene>